<sequence length="698" mass="79757">MELGITDKKLSHENLVNSLIKNLKSKEALYNLNYASLFNEFPIYKDLDEEIVIAQILIVSKSHGVILIHVDDSTSRDDFNEKESSIEEELDNLFSILFTRTLRNKKLRKSKRDLNFPINSIVYAPLIENYQNSDSEFSICTSEQDLQNFFTSHTTDQIDEELYSEIKSTIEGSKAISKTKNRGEVVENSKGDAANQLEKEISSFDQYQRSAYTSPITGVSRVRGLAGSGKTVVLAIKAALTHLKHPNAKLVYTFHTKSLHQHIKRLITRFYRQFEDNDPNWDNLDIIHAWGSSYNPGVYYNACRANEIPTMSFSIASGKSSNAFDYVCKSFLESRESFEKVYDYVFIDEGQDFPPSFLKLCLAICEGSKIIWAYDELQTIFLPNSPSARDIFGENEKGEPKIDFDEDIILYKCYRNPREILVIAHALGFGIYGERIVQMIESEEYWNDIGYDIKKGSLKEGSELEIERASENSLESVSKRYSIDELIRVNKYKDYSKELYSVASMIDADIKEGLLPEDILVITVDDRNASKYLRDIQEILGTKYKIGSNNIHADKYAVKDFQMDGKVTLSTVHKAKGNEAYSVYIVGSEALFSTDPTIKERNILFTAVTRSKAWVAITGIGDNMDFIINEVKDAKNNFPYLKFKYPSSKDLKVMKRDIKDQAIRKSKSKKMIENALSTLSPDEIKRYVDQLSEEKKKS</sequence>
<proteinExistence type="predicted"/>
<dbReference type="Pfam" id="PF13538">
    <property type="entry name" value="UvrD_C_2"/>
    <property type="match status" value="1"/>
</dbReference>
<reference evidence="4" key="1">
    <citation type="journal article" date="2019" name="Int. J. Syst. Evol. Microbiol.">
        <title>The Global Catalogue of Microorganisms (GCM) 10K type strain sequencing project: providing services to taxonomists for standard genome sequencing and annotation.</title>
        <authorList>
            <consortium name="The Broad Institute Genomics Platform"/>
            <consortium name="The Broad Institute Genome Sequencing Center for Infectious Disease"/>
            <person name="Wu L."/>
            <person name="Ma J."/>
        </authorList>
    </citation>
    <scope>NUCLEOTIDE SEQUENCE [LARGE SCALE GENOMIC DNA]</scope>
    <source>
        <strain evidence="4">CGMCC 1.15111</strain>
    </source>
</reference>
<dbReference type="InterPro" id="IPR027785">
    <property type="entry name" value="UvrD-like_helicase_C"/>
</dbReference>
<dbReference type="InterPro" id="IPR000212">
    <property type="entry name" value="DNA_helicase_UvrD/REP"/>
</dbReference>
<evidence type="ECO:0000256" key="1">
    <source>
        <dbReference type="ARBA" id="ARBA00034923"/>
    </source>
</evidence>
<name>A0ABQ3I8G6_9BACT</name>
<dbReference type="PANTHER" id="PTHR11070">
    <property type="entry name" value="UVRD / RECB / PCRA DNA HELICASE FAMILY MEMBER"/>
    <property type="match status" value="1"/>
</dbReference>
<dbReference type="EMBL" id="BNAG01000003">
    <property type="protein sequence ID" value="GHE67751.1"/>
    <property type="molecule type" value="Genomic_DNA"/>
</dbReference>
<keyword evidence="4" id="KW-1185">Reference proteome</keyword>
<accession>A0ABQ3I8G6</accession>
<gene>
    <name evidence="3" type="ORF">GCM10011340_24150</name>
</gene>
<dbReference type="InterPro" id="IPR027417">
    <property type="entry name" value="P-loop_NTPase"/>
</dbReference>
<comment type="caution">
    <text evidence="3">The sequence shown here is derived from an EMBL/GenBank/DDBJ whole genome shotgun (WGS) entry which is preliminary data.</text>
</comment>
<dbReference type="Proteomes" id="UP000658258">
    <property type="component" value="Unassembled WGS sequence"/>
</dbReference>
<evidence type="ECO:0000313" key="4">
    <source>
        <dbReference type="Proteomes" id="UP000658258"/>
    </source>
</evidence>
<feature type="domain" description="UvrD-like helicase C-terminal" evidence="2">
    <location>
        <begin position="567"/>
        <end position="617"/>
    </location>
</feature>
<evidence type="ECO:0000313" key="3">
    <source>
        <dbReference type="EMBL" id="GHE67751.1"/>
    </source>
</evidence>
<evidence type="ECO:0000259" key="2">
    <source>
        <dbReference type="Pfam" id="PF13538"/>
    </source>
</evidence>
<dbReference type="PANTHER" id="PTHR11070:SF2">
    <property type="entry name" value="ATP-DEPENDENT DNA HELICASE SRS2"/>
    <property type="match status" value="1"/>
</dbReference>
<organism evidence="3 4">
    <name type="scientific">Roseivirga thermotolerans</name>
    <dbReference type="NCBI Taxonomy" id="1758176"/>
    <lineage>
        <taxon>Bacteria</taxon>
        <taxon>Pseudomonadati</taxon>
        <taxon>Bacteroidota</taxon>
        <taxon>Cytophagia</taxon>
        <taxon>Cytophagales</taxon>
        <taxon>Roseivirgaceae</taxon>
        <taxon>Roseivirga</taxon>
    </lineage>
</organism>
<dbReference type="Gene3D" id="3.40.50.300">
    <property type="entry name" value="P-loop containing nucleotide triphosphate hydrolases"/>
    <property type="match status" value="2"/>
</dbReference>
<dbReference type="RefSeq" id="WP_189630512.1">
    <property type="nucleotide sequence ID" value="NZ_BNAG01000003.1"/>
</dbReference>
<protein>
    <recommendedName>
        <fullName evidence="1">DNA 3'-5' helicase II</fullName>
    </recommendedName>
</protein>
<dbReference type="SUPFAM" id="SSF52540">
    <property type="entry name" value="P-loop containing nucleoside triphosphate hydrolases"/>
    <property type="match status" value="1"/>
</dbReference>